<evidence type="ECO:0000313" key="3">
    <source>
        <dbReference type="Proteomes" id="UP001154282"/>
    </source>
</evidence>
<feature type="chain" id="PRO_5043370371" evidence="1">
    <location>
        <begin position="18"/>
        <end position="71"/>
    </location>
</feature>
<comment type="caution">
    <text evidence="2">The sequence shown here is derived from an EMBL/GenBank/DDBJ whole genome shotgun (WGS) entry which is preliminary data.</text>
</comment>
<feature type="non-terminal residue" evidence="2">
    <location>
        <position position="71"/>
    </location>
</feature>
<accession>A0AAV0IP01</accession>
<protein>
    <submittedName>
        <fullName evidence="2">Uncharacterized protein</fullName>
    </submittedName>
</protein>
<keyword evidence="3" id="KW-1185">Reference proteome</keyword>
<gene>
    <name evidence="2" type="ORF">LITE_LOCUS10178</name>
</gene>
<feature type="signal peptide" evidence="1">
    <location>
        <begin position="1"/>
        <end position="17"/>
    </location>
</feature>
<keyword evidence="1" id="KW-0732">Signal</keyword>
<reference evidence="2" key="1">
    <citation type="submission" date="2022-08" db="EMBL/GenBank/DDBJ databases">
        <authorList>
            <person name="Gutierrez-Valencia J."/>
        </authorList>
    </citation>
    <scope>NUCLEOTIDE SEQUENCE</scope>
</reference>
<name>A0AAV0IP01_9ROSI</name>
<evidence type="ECO:0000256" key="1">
    <source>
        <dbReference type="SAM" id="SignalP"/>
    </source>
</evidence>
<dbReference type="AlphaFoldDB" id="A0AAV0IP01"/>
<dbReference type="EMBL" id="CAMGYJ010000004">
    <property type="protein sequence ID" value="CAI0399117.1"/>
    <property type="molecule type" value="Genomic_DNA"/>
</dbReference>
<organism evidence="2 3">
    <name type="scientific">Linum tenue</name>
    <dbReference type="NCBI Taxonomy" id="586396"/>
    <lineage>
        <taxon>Eukaryota</taxon>
        <taxon>Viridiplantae</taxon>
        <taxon>Streptophyta</taxon>
        <taxon>Embryophyta</taxon>
        <taxon>Tracheophyta</taxon>
        <taxon>Spermatophyta</taxon>
        <taxon>Magnoliopsida</taxon>
        <taxon>eudicotyledons</taxon>
        <taxon>Gunneridae</taxon>
        <taxon>Pentapetalae</taxon>
        <taxon>rosids</taxon>
        <taxon>fabids</taxon>
        <taxon>Malpighiales</taxon>
        <taxon>Linaceae</taxon>
        <taxon>Linum</taxon>
    </lineage>
</organism>
<dbReference type="Proteomes" id="UP001154282">
    <property type="component" value="Unassembled WGS sequence"/>
</dbReference>
<proteinExistence type="predicted"/>
<evidence type="ECO:0000313" key="2">
    <source>
        <dbReference type="EMBL" id="CAI0399117.1"/>
    </source>
</evidence>
<sequence>MKSIFFLVLLITCLIQGNEVAANSNVKLCKFASMQLDTYGLTYHSLVNVCNVQCLKLYGHSVSGRIPKYGF</sequence>